<dbReference type="InterPro" id="IPR025943">
    <property type="entry name" value="Sigma_54_int_dom_ATP-bd_2"/>
</dbReference>
<dbReference type="Proteomes" id="UP001628193">
    <property type="component" value="Unassembled WGS sequence"/>
</dbReference>
<dbReference type="Pfam" id="PF02954">
    <property type="entry name" value="HTH_8"/>
    <property type="match status" value="1"/>
</dbReference>
<sequence>MPPLNVLIIDDEKNIRATLGICLKGMECRVTEASTVHGALEAVAHQRMDLVFLDLRLGADNGLDAIPHLLAIQLDLIIVVITAYATLNTAVEAVRRGARDYLAKPFTPEQIRALVGRLTEHRALTMTEDVTFSDTNLETNSPRMHSVLDLARRAASSDVVVLLRGENGTGKGVLAQALHFWSARKQGPFVVVNCPTLSGELLASELFGHARGAFTGAVRDQPGRVESAEGGTLFLDEIGELPPALQSKLLRFLQDRRFERIGEHRTRESDARLVAATNRDLERDVANGLFREDLLHRINVVELVVPPLRERPEDLLPMARRFLSLFAHRLGRPPPELSSGAAEILQGYAWPGNVRELRNAMERAVTLWPSQRIDPEALPERVVASAGSRRPRVGGDYTLEALEREHILQVITRAQTLEEAADILGVDASTLWRKRRRYLET</sequence>
<dbReference type="InterPro" id="IPR058031">
    <property type="entry name" value="AAA_lid_NorR"/>
</dbReference>
<dbReference type="Gene3D" id="1.10.10.60">
    <property type="entry name" value="Homeodomain-like"/>
    <property type="match status" value="1"/>
</dbReference>
<feature type="modified residue" description="4-aspartylphosphate" evidence="6">
    <location>
        <position position="54"/>
    </location>
</feature>
<keyword evidence="5" id="KW-0804">Transcription</keyword>
<dbReference type="InterPro" id="IPR002078">
    <property type="entry name" value="Sigma_54_int"/>
</dbReference>
<dbReference type="InterPro" id="IPR009057">
    <property type="entry name" value="Homeodomain-like_sf"/>
</dbReference>
<dbReference type="InterPro" id="IPR011006">
    <property type="entry name" value="CheY-like_superfamily"/>
</dbReference>
<keyword evidence="2" id="KW-0067">ATP-binding</keyword>
<dbReference type="PROSITE" id="PS50045">
    <property type="entry name" value="SIGMA54_INTERACT_4"/>
    <property type="match status" value="1"/>
</dbReference>
<dbReference type="Gene3D" id="3.40.50.300">
    <property type="entry name" value="P-loop containing nucleotide triphosphate hydrolases"/>
    <property type="match status" value="1"/>
</dbReference>
<evidence type="ECO:0000256" key="3">
    <source>
        <dbReference type="ARBA" id="ARBA00023015"/>
    </source>
</evidence>
<accession>A0ABQ0CB74</accession>
<dbReference type="SUPFAM" id="SSF52540">
    <property type="entry name" value="P-loop containing nucleoside triphosphate hydrolases"/>
    <property type="match status" value="1"/>
</dbReference>
<evidence type="ECO:0000256" key="1">
    <source>
        <dbReference type="ARBA" id="ARBA00022741"/>
    </source>
</evidence>
<dbReference type="Gene3D" id="3.40.50.2300">
    <property type="match status" value="1"/>
</dbReference>
<organism evidence="9 10">
    <name type="scientific">Candidatus Magnetaquiglobus chichijimensis</name>
    <dbReference type="NCBI Taxonomy" id="3141448"/>
    <lineage>
        <taxon>Bacteria</taxon>
        <taxon>Pseudomonadati</taxon>
        <taxon>Pseudomonadota</taxon>
        <taxon>Magnetococcia</taxon>
        <taxon>Magnetococcales</taxon>
        <taxon>Candidatus Magnetaquicoccaceae</taxon>
        <taxon>Candidatus Magnetaquiglobus</taxon>
    </lineage>
</organism>
<dbReference type="Pfam" id="PF00158">
    <property type="entry name" value="Sigma54_activat"/>
    <property type="match status" value="1"/>
</dbReference>
<dbReference type="PANTHER" id="PTHR32071">
    <property type="entry name" value="TRANSCRIPTIONAL REGULATORY PROTEIN"/>
    <property type="match status" value="1"/>
</dbReference>
<reference evidence="9 10" key="2">
    <citation type="submission" date="2024-09" db="EMBL/GenBank/DDBJ databases">
        <title>Draft genome sequence of Candidatus Magnetaquicoccaceae bacterium FCR-1.</title>
        <authorList>
            <person name="Shimoshige H."/>
            <person name="Shimamura S."/>
            <person name="Taoka A."/>
            <person name="Kobayashi H."/>
            <person name="Maekawa T."/>
        </authorList>
    </citation>
    <scope>NUCLEOTIDE SEQUENCE [LARGE SCALE GENOMIC DNA]</scope>
    <source>
        <strain evidence="9 10">FCR-1</strain>
    </source>
</reference>
<dbReference type="PROSITE" id="PS50110">
    <property type="entry name" value="RESPONSE_REGULATORY"/>
    <property type="match status" value="1"/>
</dbReference>
<name>A0ABQ0CB74_9PROT</name>
<dbReference type="Gene3D" id="1.10.8.60">
    <property type="match status" value="1"/>
</dbReference>
<dbReference type="SUPFAM" id="SSF46689">
    <property type="entry name" value="Homeodomain-like"/>
    <property type="match status" value="1"/>
</dbReference>
<gene>
    <name evidence="9" type="primary">algB</name>
    <name evidence="9" type="ORF">SIID45300_02475</name>
</gene>
<evidence type="ECO:0000256" key="6">
    <source>
        <dbReference type="PROSITE-ProRule" id="PRU00169"/>
    </source>
</evidence>
<keyword evidence="6" id="KW-0597">Phosphoprotein</keyword>
<comment type="caution">
    <text evidence="9">The sequence shown here is derived from an EMBL/GenBank/DDBJ whole genome shotgun (WGS) entry which is preliminary data.</text>
</comment>
<protein>
    <submittedName>
        <fullName evidence="9">Alginate biosynthesis transcriptional regulatory protein AlgB</fullName>
    </submittedName>
</protein>
<dbReference type="InterPro" id="IPR025944">
    <property type="entry name" value="Sigma_54_int_dom_CS"/>
</dbReference>
<dbReference type="Pfam" id="PF00072">
    <property type="entry name" value="Response_reg"/>
    <property type="match status" value="1"/>
</dbReference>
<evidence type="ECO:0000259" key="8">
    <source>
        <dbReference type="PROSITE" id="PS50110"/>
    </source>
</evidence>
<dbReference type="PROSITE" id="PS00676">
    <property type="entry name" value="SIGMA54_INTERACT_2"/>
    <property type="match status" value="1"/>
</dbReference>
<feature type="domain" description="Response regulatory" evidence="8">
    <location>
        <begin position="5"/>
        <end position="119"/>
    </location>
</feature>
<evidence type="ECO:0000313" key="10">
    <source>
        <dbReference type="Proteomes" id="UP001628193"/>
    </source>
</evidence>
<proteinExistence type="predicted"/>
<dbReference type="InterPro" id="IPR002197">
    <property type="entry name" value="HTH_Fis"/>
</dbReference>
<dbReference type="InterPro" id="IPR003593">
    <property type="entry name" value="AAA+_ATPase"/>
</dbReference>
<dbReference type="RefSeq" id="WP_420905810.1">
    <property type="nucleotide sequence ID" value="NZ_BAAFGK010000004.1"/>
</dbReference>
<evidence type="ECO:0000259" key="7">
    <source>
        <dbReference type="PROSITE" id="PS50045"/>
    </source>
</evidence>
<dbReference type="InterPro" id="IPR001789">
    <property type="entry name" value="Sig_transdc_resp-reg_receiver"/>
</dbReference>
<keyword evidence="10" id="KW-1185">Reference proteome</keyword>
<dbReference type="SMART" id="SM00448">
    <property type="entry name" value="REC"/>
    <property type="match status" value="1"/>
</dbReference>
<dbReference type="SMART" id="SM00382">
    <property type="entry name" value="AAA"/>
    <property type="match status" value="1"/>
</dbReference>
<keyword evidence="1" id="KW-0547">Nucleotide-binding</keyword>
<feature type="domain" description="Sigma-54 factor interaction" evidence="7">
    <location>
        <begin position="137"/>
        <end position="366"/>
    </location>
</feature>
<dbReference type="PROSITE" id="PS00688">
    <property type="entry name" value="SIGMA54_INTERACT_3"/>
    <property type="match status" value="1"/>
</dbReference>
<evidence type="ECO:0000256" key="4">
    <source>
        <dbReference type="ARBA" id="ARBA00023125"/>
    </source>
</evidence>
<evidence type="ECO:0000313" key="9">
    <source>
        <dbReference type="EMBL" id="GAB0058131.1"/>
    </source>
</evidence>
<keyword evidence="3" id="KW-0805">Transcription regulation</keyword>
<dbReference type="Pfam" id="PF25601">
    <property type="entry name" value="AAA_lid_14"/>
    <property type="match status" value="1"/>
</dbReference>
<evidence type="ECO:0000256" key="2">
    <source>
        <dbReference type="ARBA" id="ARBA00022840"/>
    </source>
</evidence>
<dbReference type="CDD" id="cd00009">
    <property type="entry name" value="AAA"/>
    <property type="match status" value="1"/>
</dbReference>
<keyword evidence="4" id="KW-0238">DNA-binding</keyword>
<dbReference type="SUPFAM" id="SSF52172">
    <property type="entry name" value="CheY-like"/>
    <property type="match status" value="1"/>
</dbReference>
<evidence type="ECO:0000256" key="5">
    <source>
        <dbReference type="ARBA" id="ARBA00023163"/>
    </source>
</evidence>
<reference evidence="9 10" key="1">
    <citation type="submission" date="2024-05" db="EMBL/GenBank/DDBJ databases">
        <authorList>
            <consortium name="Candidatus Magnetaquicoccaceae bacterium FCR-1 genome sequencing consortium"/>
            <person name="Shimoshige H."/>
            <person name="Shimamura S."/>
            <person name="Taoka A."/>
            <person name="Kobayashi H."/>
            <person name="Maekawa T."/>
        </authorList>
    </citation>
    <scope>NUCLEOTIDE SEQUENCE [LARGE SCALE GENOMIC DNA]</scope>
    <source>
        <strain evidence="9 10">FCR-1</strain>
    </source>
</reference>
<dbReference type="EMBL" id="BAAFGK010000004">
    <property type="protein sequence ID" value="GAB0058131.1"/>
    <property type="molecule type" value="Genomic_DNA"/>
</dbReference>
<dbReference type="InterPro" id="IPR027417">
    <property type="entry name" value="P-loop_NTPase"/>
</dbReference>